<accession>R7QNL3</accession>
<name>R7QNL3_CHOCR</name>
<dbReference type="GeneID" id="17326588"/>
<dbReference type="PANTHER" id="PTHR37984">
    <property type="entry name" value="PROTEIN CBG26694"/>
    <property type="match status" value="1"/>
</dbReference>
<dbReference type="AlphaFoldDB" id="R7QNL3"/>
<dbReference type="KEGG" id="ccp:CHC_T00006682001"/>
<evidence type="ECO:0000259" key="1">
    <source>
        <dbReference type="PROSITE" id="PS50994"/>
    </source>
</evidence>
<evidence type="ECO:0000313" key="3">
    <source>
        <dbReference type="Proteomes" id="UP000012073"/>
    </source>
</evidence>
<gene>
    <name evidence="2" type="ORF">CHC_T00006682001</name>
</gene>
<feature type="domain" description="Integrase catalytic" evidence="1">
    <location>
        <begin position="1"/>
        <end position="83"/>
    </location>
</feature>
<dbReference type="GO" id="GO:0015074">
    <property type="term" value="P:DNA integration"/>
    <property type="evidence" value="ECO:0007669"/>
    <property type="project" value="InterPro"/>
</dbReference>
<dbReference type="InterPro" id="IPR012337">
    <property type="entry name" value="RNaseH-like_sf"/>
</dbReference>
<sequence length="83" mass="9606">MKGVRDLRYVLVLKDDFSGYVWLRPTREADADTTAQALLDWFASFGVVYHWVSDRGTHFKNEVVRTLREQTGGSHHFTLAYCP</sequence>
<dbReference type="Pfam" id="PF00665">
    <property type="entry name" value="rve"/>
    <property type="match status" value="1"/>
</dbReference>
<dbReference type="Proteomes" id="UP000012073">
    <property type="component" value="Unassembled WGS sequence"/>
</dbReference>
<keyword evidence="3" id="KW-1185">Reference proteome</keyword>
<dbReference type="EMBL" id="HG001983">
    <property type="protein sequence ID" value="CDF38965.1"/>
    <property type="molecule type" value="Genomic_DNA"/>
</dbReference>
<dbReference type="Gramene" id="CDF38965">
    <property type="protein sequence ID" value="CDF38965"/>
    <property type="gene ID" value="CHC_T00006682001"/>
</dbReference>
<protein>
    <recommendedName>
        <fullName evidence="1">Integrase catalytic domain-containing protein</fullName>
    </recommendedName>
</protein>
<dbReference type="InterPro" id="IPR036397">
    <property type="entry name" value="RNaseH_sf"/>
</dbReference>
<organism evidence="2 3">
    <name type="scientific">Chondrus crispus</name>
    <name type="common">Carrageen Irish moss</name>
    <name type="synonym">Polymorpha crispa</name>
    <dbReference type="NCBI Taxonomy" id="2769"/>
    <lineage>
        <taxon>Eukaryota</taxon>
        <taxon>Rhodophyta</taxon>
        <taxon>Florideophyceae</taxon>
        <taxon>Rhodymeniophycidae</taxon>
        <taxon>Gigartinales</taxon>
        <taxon>Gigartinaceae</taxon>
        <taxon>Chondrus</taxon>
    </lineage>
</organism>
<dbReference type="GO" id="GO:0003676">
    <property type="term" value="F:nucleic acid binding"/>
    <property type="evidence" value="ECO:0007669"/>
    <property type="project" value="InterPro"/>
</dbReference>
<dbReference type="OrthoDB" id="78677at2759"/>
<proteinExistence type="predicted"/>
<dbReference type="RefSeq" id="XP_005718870.1">
    <property type="nucleotide sequence ID" value="XM_005718813.1"/>
</dbReference>
<dbReference type="SUPFAM" id="SSF53098">
    <property type="entry name" value="Ribonuclease H-like"/>
    <property type="match status" value="1"/>
</dbReference>
<dbReference type="InterPro" id="IPR050951">
    <property type="entry name" value="Retrovirus_Pol_polyprotein"/>
</dbReference>
<dbReference type="InterPro" id="IPR001584">
    <property type="entry name" value="Integrase_cat-core"/>
</dbReference>
<dbReference type="PANTHER" id="PTHR37984:SF5">
    <property type="entry name" value="PROTEIN NYNRIN-LIKE"/>
    <property type="match status" value="1"/>
</dbReference>
<reference evidence="3" key="1">
    <citation type="journal article" date="2013" name="Proc. Natl. Acad. Sci. U.S.A.">
        <title>Genome structure and metabolic features in the red seaweed Chondrus crispus shed light on evolution of the Archaeplastida.</title>
        <authorList>
            <person name="Collen J."/>
            <person name="Porcel B."/>
            <person name="Carre W."/>
            <person name="Ball S.G."/>
            <person name="Chaparro C."/>
            <person name="Tonon T."/>
            <person name="Barbeyron T."/>
            <person name="Michel G."/>
            <person name="Noel B."/>
            <person name="Valentin K."/>
            <person name="Elias M."/>
            <person name="Artiguenave F."/>
            <person name="Arun A."/>
            <person name="Aury J.M."/>
            <person name="Barbosa-Neto J.F."/>
            <person name="Bothwell J.H."/>
            <person name="Bouget F.Y."/>
            <person name="Brillet L."/>
            <person name="Cabello-Hurtado F."/>
            <person name="Capella-Gutierrez S."/>
            <person name="Charrier B."/>
            <person name="Cladiere L."/>
            <person name="Cock J.M."/>
            <person name="Coelho S.M."/>
            <person name="Colleoni C."/>
            <person name="Czjzek M."/>
            <person name="Da Silva C."/>
            <person name="Delage L."/>
            <person name="Denoeud F."/>
            <person name="Deschamps P."/>
            <person name="Dittami S.M."/>
            <person name="Gabaldon T."/>
            <person name="Gachon C.M."/>
            <person name="Groisillier A."/>
            <person name="Herve C."/>
            <person name="Jabbari K."/>
            <person name="Katinka M."/>
            <person name="Kloareg B."/>
            <person name="Kowalczyk N."/>
            <person name="Labadie K."/>
            <person name="Leblanc C."/>
            <person name="Lopez P.J."/>
            <person name="McLachlan D.H."/>
            <person name="Meslet-Cladiere L."/>
            <person name="Moustafa A."/>
            <person name="Nehr Z."/>
            <person name="Nyvall Collen P."/>
            <person name="Panaud O."/>
            <person name="Partensky F."/>
            <person name="Poulain J."/>
            <person name="Rensing S.A."/>
            <person name="Rousvoal S."/>
            <person name="Samson G."/>
            <person name="Symeonidi A."/>
            <person name="Weissenbach J."/>
            <person name="Zambounis A."/>
            <person name="Wincker P."/>
            <person name="Boyen C."/>
        </authorList>
    </citation>
    <scope>NUCLEOTIDE SEQUENCE [LARGE SCALE GENOMIC DNA]</scope>
    <source>
        <strain evidence="3">cv. Stackhouse</strain>
    </source>
</reference>
<evidence type="ECO:0000313" key="2">
    <source>
        <dbReference type="EMBL" id="CDF38965.1"/>
    </source>
</evidence>
<dbReference type="Gene3D" id="3.30.420.10">
    <property type="entry name" value="Ribonuclease H-like superfamily/Ribonuclease H"/>
    <property type="match status" value="1"/>
</dbReference>
<dbReference type="PROSITE" id="PS50994">
    <property type="entry name" value="INTEGRASE"/>
    <property type="match status" value="1"/>
</dbReference>